<dbReference type="Proteomes" id="UP000605099">
    <property type="component" value="Unassembled WGS sequence"/>
</dbReference>
<feature type="signal peptide" evidence="2">
    <location>
        <begin position="1"/>
        <end position="23"/>
    </location>
</feature>
<organism evidence="5 6">
    <name type="scientific">Novosphingobium indicum</name>
    <dbReference type="NCBI Taxonomy" id="462949"/>
    <lineage>
        <taxon>Bacteria</taxon>
        <taxon>Pseudomonadati</taxon>
        <taxon>Pseudomonadota</taxon>
        <taxon>Alphaproteobacteria</taxon>
        <taxon>Sphingomonadales</taxon>
        <taxon>Sphingomonadaceae</taxon>
        <taxon>Novosphingobium</taxon>
    </lineage>
</organism>
<evidence type="ECO:0000256" key="2">
    <source>
        <dbReference type="SAM" id="SignalP"/>
    </source>
</evidence>
<comment type="caution">
    <text evidence="5">The sequence shown here is derived from an EMBL/GenBank/DDBJ whole genome shotgun (WGS) entry which is preliminary data.</text>
</comment>
<dbReference type="InterPro" id="IPR019554">
    <property type="entry name" value="Soluble_ligand-bd"/>
</dbReference>
<dbReference type="Gene3D" id="3.30.1950.10">
    <property type="entry name" value="wza like domain"/>
    <property type="match status" value="1"/>
</dbReference>
<evidence type="ECO:0000256" key="1">
    <source>
        <dbReference type="ARBA" id="ARBA00022729"/>
    </source>
</evidence>
<gene>
    <name evidence="5" type="ORF">GCM10011349_27240</name>
</gene>
<dbReference type="Pfam" id="PF02563">
    <property type="entry name" value="Poly_export"/>
    <property type="match status" value="1"/>
</dbReference>
<evidence type="ECO:0000313" key="5">
    <source>
        <dbReference type="EMBL" id="GGN53019.1"/>
    </source>
</evidence>
<evidence type="ECO:0000259" key="4">
    <source>
        <dbReference type="Pfam" id="PF10531"/>
    </source>
</evidence>
<proteinExistence type="predicted"/>
<evidence type="ECO:0000259" key="3">
    <source>
        <dbReference type="Pfam" id="PF02563"/>
    </source>
</evidence>
<feature type="domain" description="Polysaccharide export protein N-terminal" evidence="3">
    <location>
        <begin position="32"/>
        <end position="103"/>
    </location>
</feature>
<protein>
    <submittedName>
        <fullName evidence="5">Polysaccharide export protein</fullName>
    </submittedName>
</protein>
<dbReference type="InterPro" id="IPR049712">
    <property type="entry name" value="Poly_export"/>
</dbReference>
<sequence>MLFRTIGLVGCALLMGCASTASMTLPSASIVEYRLSRGDRLKLDVFREDTISGEYVISDQGTIGLPMVGDVQAAGKTLAQLRTELAATLRKEYVRDARINLDVVSYRPIYILGEVQKPGEYGYSDRMTVHALVAKAGGFTYRANEKVVYIRHVDDAEESAYKLTSGATVLPGDTVRIDQRYF</sequence>
<reference evidence="6" key="1">
    <citation type="journal article" date="2019" name="Int. J. Syst. Evol. Microbiol.">
        <title>The Global Catalogue of Microorganisms (GCM) 10K type strain sequencing project: providing services to taxonomists for standard genome sequencing and annotation.</title>
        <authorList>
            <consortium name="The Broad Institute Genomics Platform"/>
            <consortium name="The Broad Institute Genome Sequencing Center for Infectious Disease"/>
            <person name="Wu L."/>
            <person name="Ma J."/>
        </authorList>
    </citation>
    <scope>NUCLEOTIDE SEQUENCE [LARGE SCALE GENOMIC DNA]</scope>
    <source>
        <strain evidence="6">CGMCC 1.6784</strain>
    </source>
</reference>
<name>A0ABQ2JP59_9SPHN</name>
<feature type="chain" id="PRO_5046337650" evidence="2">
    <location>
        <begin position="24"/>
        <end position="182"/>
    </location>
</feature>
<dbReference type="InterPro" id="IPR003715">
    <property type="entry name" value="Poly_export_N"/>
</dbReference>
<dbReference type="PANTHER" id="PTHR33619">
    <property type="entry name" value="POLYSACCHARIDE EXPORT PROTEIN GFCE-RELATED"/>
    <property type="match status" value="1"/>
</dbReference>
<keyword evidence="6" id="KW-1185">Reference proteome</keyword>
<dbReference type="Gene3D" id="3.10.560.10">
    <property type="entry name" value="Outer membrane lipoprotein wza domain like"/>
    <property type="match status" value="1"/>
</dbReference>
<dbReference type="EMBL" id="BMLK01000012">
    <property type="protein sequence ID" value="GGN53019.1"/>
    <property type="molecule type" value="Genomic_DNA"/>
</dbReference>
<dbReference type="Pfam" id="PF10531">
    <property type="entry name" value="SLBB"/>
    <property type="match status" value="1"/>
</dbReference>
<keyword evidence="1 2" id="KW-0732">Signal</keyword>
<dbReference type="PANTHER" id="PTHR33619:SF3">
    <property type="entry name" value="POLYSACCHARIDE EXPORT PROTEIN GFCE-RELATED"/>
    <property type="match status" value="1"/>
</dbReference>
<evidence type="ECO:0000313" key="6">
    <source>
        <dbReference type="Proteomes" id="UP000605099"/>
    </source>
</evidence>
<feature type="domain" description="Soluble ligand binding" evidence="4">
    <location>
        <begin position="109"/>
        <end position="150"/>
    </location>
</feature>
<dbReference type="PROSITE" id="PS51257">
    <property type="entry name" value="PROKAR_LIPOPROTEIN"/>
    <property type="match status" value="1"/>
</dbReference>
<dbReference type="RefSeq" id="WP_229710328.1">
    <property type="nucleotide sequence ID" value="NZ_BMLK01000012.1"/>
</dbReference>
<accession>A0ABQ2JP59</accession>